<dbReference type="EMBL" id="PRFC01000059">
    <property type="protein sequence ID" value="PWV11516.1"/>
    <property type="molecule type" value="Genomic_DNA"/>
</dbReference>
<keyword evidence="2" id="KW-0808">Transferase</keyword>
<organism evidence="2 3">
    <name type="scientific">Trypanosoma cruzi</name>
    <dbReference type="NCBI Taxonomy" id="5693"/>
    <lineage>
        <taxon>Eukaryota</taxon>
        <taxon>Discoba</taxon>
        <taxon>Euglenozoa</taxon>
        <taxon>Kinetoplastea</taxon>
        <taxon>Metakinetoplastina</taxon>
        <taxon>Trypanosomatida</taxon>
        <taxon>Trypanosomatidae</taxon>
        <taxon>Trypanosoma</taxon>
        <taxon>Schizotrypanum</taxon>
    </lineage>
</organism>
<proteinExistence type="predicted"/>
<dbReference type="Proteomes" id="UP000246078">
    <property type="component" value="Unassembled WGS sequence"/>
</dbReference>
<dbReference type="VEuPathDB" id="TriTrypDB:TcYC6_0062730"/>
<evidence type="ECO:0000313" key="3">
    <source>
        <dbReference type="Proteomes" id="UP000246078"/>
    </source>
</evidence>
<feature type="region of interest" description="Disordered" evidence="1">
    <location>
        <begin position="1"/>
        <end position="22"/>
    </location>
</feature>
<comment type="caution">
    <text evidence="2">The sequence shown here is derived from an EMBL/GenBank/DDBJ whole genome shotgun (WGS) entry which is preliminary data.</text>
</comment>
<dbReference type="VEuPathDB" id="TriTrypDB:TCDM_09845"/>
<gene>
    <name evidence="2" type="ORF">C3747_59g61</name>
</gene>
<evidence type="ECO:0000256" key="1">
    <source>
        <dbReference type="SAM" id="MobiDB-lite"/>
    </source>
</evidence>
<dbReference type="VEuPathDB" id="TriTrypDB:C3747_59g61"/>
<protein>
    <submittedName>
        <fullName evidence="2">Putative target of rapamycin (TOR) kinase 1</fullName>
    </submittedName>
</protein>
<reference evidence="2 3" key="1">
    <citation type="journal article" date="2018" name="Microb. Genom.">
        <title>Expanding an expanded genome: long-read sequencing of Trypanosoma cruzi.</title>
        <authorList>
            <person name="Berna L."/>
            <person name="Rodriguez M."/>
            <person name="Chiribao M.L."/>
            <person name="Parodi-Talice A."/>
            <person name="Pita S."/>
            <person name="Rijo G."/>
            <person name="Alvarez-Valin F."/>
            <person name="Robello C."/>
        </authorList>
    </citation>
    <scope>NUCLEOTIDE SEQUENCE [LARGE SCALE GENOMIC DNA]</scope>
    <source>
        <strain evidence="2 3">TCC</strain>
    </source>
</reference>
<evidence type="ECO:0000313" key="2">
    <source>
        <dbReference type="EMBL" id="PWV11516.1"/>
    </source>
</evidence>
<dbReference type="GO" id="GO:0016301">
    <property type="term" value="F:kinase activity"/>
    <property type="evidence" value="ECO:0007669"/>
    <property type="project" value="UniProtKB-KW"/>
</dbReference>
<sequence length="168" mass="18385">MKIIVSEPSSPPKRHKPPSSRTHRFIVGEPFSFQTPATLKLPEGNGGRKPFLIMQAEARAVRLALSAFSAILPSTMDVWVDNTSLQGAANKGSSKSHAMTWELRRIYEFLDSRGIKTSFAYVRSAENPADGISRGRVFTLQDLAKGGTCEGERQCLVVGGPQSLSPRR</sequence>
<dbReference type="VEuPathDB" id="TriTrypDB:ECC02_005585"/>
<dbReference type="VEuPathDB" id="TriTrypDB:TCSYLVIO_001092"/>
<name>A0A2V2WSC9_TRYCR</name>
<accession>A0A2V2WSC9</accession>
<dbReference type="VEuPathDB" id="TriTrypDB:TcBrA4_0138350"/>
<keyword evidence="2" id="KW-0418">Kinase</keyword>
<dbReference type="VEuPathDB" id="TriTrypDB:TcCL_NonESM09648"/>
<feature type="compositionally biased region" description="Basic residues" evidence="1">
    <location>
        <begin position="12"/>
        <end position="22"/>
    </location>
</feature>
<dbReference type="VEuPathDB" id="TriTrypDB:TcG_00921"/>
<dbReference type="AlphaFoldDB" id="A0A2V2WSC9"/>